<gene>
    <name evidence="1" type="ORF">GE300_14670</name>
</gene>
<dbReference type="InterPro" id="IPR026286">
    <property type="entry name" value="MaiA/AMDase"/>
</dbReference>
<evidence type="ECO:0000313" key="1">
    <source>
        <dbReference type="EMBL" id="MSU90845.1"/>
    </source>
</evidence>
<evidence type="ECO:0000313" key="2">
    <source>
        <dbReference type="Proteomes" id="UP000474957"/>
    </source>
</evidence>
<dbReference type="PANTHER" id="PTHR40267">
    <property type="entry name" value="BLR3294 PROTEIN"/>
    <property type="match status" value="1"/>
</dbReference>
<dbReference type="AlphaFoldDB" id="A0A6L5Z431"/>
<dbReference type="EMBL" id="WIND01000013">
    <property type="protein sequence ID" value="MSU90845.1"/>
    <property type="molecule type" value="Genomic_DNA"/>
</dbReference>
<organism evidence="1 2">
    <name type="scientific">Halovulum marinum</name>
    <dbReference type="NCBI Taxonomy" id="2662447"/>
    <lineage>
        <taxon>Bacteria</taxon>
        <taxon>Pseudomonadati</taxon>
        <taxon>Pseudomonadota</taxon>
        <taxon>Alphaproteobacteria</taxon>
        <taxon>Rhodobacterales</taxon>
        <taxon>Paracoccaceae</taxon>
        <taxon>Halovulum</taxon>
    </lineage>
</organism>
<dbReference type="Pfam" id="PF17645">
    <property type="entry name" value="Amdase"/>
    <property type="match status" value="1"/>
</dbReference>
<dbReference type="PANTHER" id="PTHR40267:SF1">
    <property type="entry name" value="BLR3294 PROTEIN"/>
    <property type="match status" value="1"/>
</dbReference>
<dbReference type="PIRSF" id="PIRSF015736">
    <property type="entry name" value="MI"/>
    <property type="match status" value="1"/>
</dbReference>
<dbReference type="Gene3D" id="3.40.50.12500">
    <property type="match status" value="1"/>
</dbReference>
<comment type="caution">
    <text evidence="1">The sequence shown here is derived from an EMBL/GenBank/DDBJ whole genome shotgun (WGS) entry which is preliminary data.</text>
</comment>
<accession>A0A6L5Z431</accession>
<dbReference type="InterPro" id="IPR053714">
    <property type="entry name" value="Iso_Racemase_Enz_sf"/>
</dbReference>
<proteinExistence type="predicted"/>
<reference evidence="1 2" key="1">
    <citation type="submission" date="2019-10" db="EMBL/GenBank/DDBJ databases">
        <title>Cognatihalovulum marinum gen. nov. sp. nov., a new member of the family Rhodobacteraceae isolated from deep seawater of the Northwest Indian Ocean.</title>
        <authorList>
            <person name="Ruan C."/>
            <person name="Wang J."/>
            <person name="Zheng X."/>
            <person name="Song L."/>
            <person name="Zhu Y."/>
            <person name="Huang Y."/>
            <person name="Lu Z."/>
            <person name="Du W."/>
            <person name="Huang L."/>
            <person name="Dai X."/>
        </authorList>
    </citation>
    <scope>NUCLEOTIDE SEQUENCE [LARGE SCALE GENOMIC DNA]</scope>
    <source>
        <strain evidence="1 2">2CG4</strain>
    </source>
</reference>
<sequence length="244" mass="25720">MMDRKLMGVLTPSSNTILEPGTSALVADLPGVSAHFSRFNVVKIALDEGANNQFLLEPMLVAARLLSDAKVGVIAWSGTSASWLGPDWDAELCAAIEAETGTPACTAVGAINELLARHGASKIGLVTPYTADVQAQIIATYAGQGISVVGEEHLNLSDNFAFSTVSDNDIRAMCRSAARDGAQAIVIMCTNMRGWSFMAELEAQIGIPVIDSTAAVVWKALLVLGEDPVPLEQRGWMFTQAGTA</sequence>
<name>A0A6L5Z431_9RHOB</name>
<keyword evidence="2" id="KW-1185">Reference proteome</keyword>
<dbReference type="Proteomes" id="UP000474957">
    <property type="component" value="Unassembled WGS sequence"/>
</dbReference>
<protein>
    <submittedName>
        <fullName evidence="1">Asp/Glu/hydantoin racemase</fullName>
    </submittedName>
</protein>
<dbReference type="RefSeq" id="WP_154447408.1">
    <property type="nucleotide sequence ID" value="NZ_WIND01000013.1"/>
</dbReference>